<comment type="caution">
    <text evidence="3">The sequence shown here is derived from an EMBL/GenBank/DDBJ whole genome shotgun (WGS) entry which is preliminary data.</text>
</comment>
<keyword evidence="2" id="KW-0812">Transmembrane</keyword>
<evidence type="ECO:0000313" key="3">
    <source>
        <dbReference type="EMBL" id="KAK2861965.1"/>
    </source>
</evidence>
<dbReference type="PANTHER" id="PTHR16015:SF0">
    <property type="entry name" value="TRANSMEMBRANE PROTEIN 51"/>
    <property type="match status" value="1"/>
</dbReference>
<evidence type="ECO:0000256" key="1">
    <source>
        <dbReference type="SAM" id="MobiDB-lite"/>
    </source>
</evidence>
<dbReference type="Proteomes" id="UP001187415">
    <property type="component" value="Unassembled WGS sequence"/>
</dbReference>
<evidence type="ECO:0008006" key="5">
    <source>
        <dbReference type="Google" id="ProtNLM"/>
    </source>
</evidence>
<dbReference type="InterPro" id="IPR029265">
    <property type="entry name" value="TMEM51"/>
</dbReference>
<evidence type="ECO:0000256" key="2">
    <source>
        <dbReference type="SAM" id="Phobius"/>
    </source>
</evidence>
<accession>A0AA88TCK2</accession>
<evidence type="ECO:0000313" key="4">
    <source>
        <dbReference type="Proteomes" id="UP001187415"/>
    </source>
</evidence>
<feature type="region of interest" description="Disordered" evidence="1">
    <location>
        <begin position="1"/>
        <end position="23"/>
    </location>
</feature>
<sequence>MCPNRSVCGGNRRPNRPSRSGSSSLGAHYALCALGVGLIALGVVMIVWTVIPMDKETPKTSTTPSGNTTVGHGDGGNNGTETNSTKSSLIAMVLVGVGAAILLLSICLGVRSKRRSRSRRNLAAAPQVHSRERAAQEQEEPAIDPATYNVPSYEEAVGSGNYPVRQSNLRQSTSQLPSYEDIIAAVENEESECTNNPNENSPLNDPAPTSTRPVGECQADSAGRNSNSSLPSRSSSRASRLLRPLRVRRIKSDKLHLKDFRLQIRTPTQNPVTIEPITPPPQYENKTPDLQ</sequence>
<protein>
    <recommendedName>
        <fullName evidence="5">Transmembrane protein 51</fullName>
    </recommendedName>
</protein>
<feature type="region of interest" description="Disordered" evidence="1">
    <location>
        <begin position="55"/>
        <end position="83"/>
    </location>
</feature>
<gene>
    <name evidence="3" type="ORF">Q5P01_001498</name>
</gene>
<organism evidence="3 4">
    <name type="scientific">Channa striata</name>
    <name type="common">Snakehead murrel</name>
    <name type="synonym">Ophicephalus striatus</name>
    <dbReference type="NCBI Taxonomy" id="64152"/>
    <lineage>
        <taxon>Eukaryota</taxon>
        <taxon>Metazoa</taxon>
        <taxon>Chordata</taxon>
        <taxon>Craniata</taxon>
        <taxon>Vertebrata</taxon>
        <taxon>Euteleostomi</taxon>
        <taxon>Actinopterygii</taxon>
        <taxon>Neopterygii</taxon>
        <taxon>Teleostei</taxon>
        <taxon>Neoteleostei</taxon>
        <taxon>Acanthomorphata</taxon>
        <taxon>Anabantaria</taxon>
        <taxon>Anabantiformes</taxon>
        <taxon>Channoidei</taxon>
        <taxon>Channidae</taxon>
        <taxon>Channa</taxon>
    </lineage>
</organism>
<reference evidence="3" key="1">
    <citation type="submission" date="2023-07" db="EMBL/GenBank/DDBJ databases">
        <title>Chromosome-level Genome Assembly of Striped Snakehead (Channa striata).</title>
        <authorList>
            <person name="Liu H."/>
        </authorList>
    </citation>
    <scope>NUCLEOTIDE SEQUENCE</scope>
    <source>
        <strain evidence="3">Gz</strain>
        <tissue evidence="3">Muscle</tissue>
    </source>
</reference>
<feature type="compositionally biased region" description="Low complexity" evidence="1">
    <location>
        <begin position="224"/>
        <end position="241"/>
    </location>
</feature>
<feature type="compositionally biased region" description="Polar residues" evidence="1">
    <location>
        <begin position="193"/>
        <end position="212"/>
    </location>
</feature>
<dbReference type="Pfam" id="PF15345">
    <property type="entry name" value="TMEM51"/>
    <property type="match status" value="1"/>
</dbReference>
<feature type="compositionally biased region" description="Polar residues" evidence="1">
    <location>
        <begin position="59"/>
        <end position="70"/>
    </location>
</feature>
<keyword evidence="2" id="KW-0472">Membrane</keyword>
<keyword evidence="2" id="KW-1133">Transmembrane helix</keyword>
<feature type="transmembrane region" description="Helical" evidence="2">
    <location>
        <begin position="29"/>
        <end position="51"/>
    </location>
</feature>
<dbReference type="PANTHER" id="PTHR16015">
    <property type="entry name" value="TRANSMEMBRANE PROTEIN 51"/>
    <property type="match status" value="1"/>
</dbReference>
<feature type="region of interest" description="Disordered" evidence="1">
    <location>
        <begin position="189"/>
        <end position="241"/>
    </location>
</feature>
<proteinExistence type="predicted"/>
<feature type="region of interest" description="Disordered" evidence="1">
    <location>
        <begin position="118"/>
        <end position="148"/>
    </location>
</feature>
<feature type="transmembrane region" description="Helical" evidence="2">
    <location>
        <begin position="89"/>
        <end position="110"/>
    </location>
</feature>
<name>A0AA88TCK2_CHASR</name>
<dbReference type="EMBL" id="JAUPFM010000001">
    <property type="protein sequence ID" value="KAK2861965.1"/>
    <property type="molecule type" value="Genomic_DNA"/>
</dbReference>
<feature type="region of interest" description="Disordered" evidence="1">
    <location>
        <begin position="266"/>
        <end position="291"/>
    </location>
</feature>
<keyword evidence="4" id="KW-1185">Reference proteome</keyword>
<dbReference type="AlphaFoldDB" id="A0AA88TCK2"/>
<feature type="compositionally biased region" description="Low complexity" evidence="1">
    <location>
        <begin position="9"/>
        <end position="23"/>
    </location>
</feature>